<comment type="caution">
    <text evidence="1">The sequence shown here is derived from an EMBL/GenBank/DDBJ whole genome shotgun (WGS) entry which is preliminary data.</text>
</comment>
<dbReference type="EMBL" id="BGZK01000169">
    <property type="protein sequence ID" value="GBP25123.1"/>
    <property type="molecule type" value="Genomic_DNA"/>
</dbReference>
<protein>
    <submittedName>
        <fullName evidence="1">Uncharacterized protein</fullName>
    </submittedName>
</protein>
<evidence type="ECO:0000313" key="1">
    <source>
        <dbReference type="EMBL" id="GBP25123.1"/>
    </source>
</evidence>
<dbReference type="Proteomes" id="UP000299102">
    <property type="component" value="Unassembled WGS sequence"/>
</dbReference>
<accession>A0A4C1UF53</accession>
<evidence type="ECO:0000313" key="2">
    <source>
        <dbReference type="Proteomes" id="UP000299102"/>
    </source>
</evidence>
<name>A0A4C1UF53_EUMVA</name>
<proteinExistence type="predicted"/>
<gene>
    <name evidence="1" type="ORF">EVAR_19604_1</name>
</gene>
<organism evidence="1 2">
    <name type="scientific">Eumeta variegata</name>
    <name type="common">Bagworm moth</name>
    <name type="synonym">Eumeta japonica</name>
    <dbReference type="NCBI Taxonomy" id="151549"/>
    <lineage>
        <taxon>Eukaryota</taxon>
        <taxon>Metazoa</taxon>
        <taxon>Ecdysozoa</taxon>
        <taxon>Arthropoda</taxon>
        <taxon>Hexapoda</taxon>
        <taxon>Insecta</taxon>
        <taxon>Pterygota</taxon>
        <taxon>Neoptera</taxon>
        <taxon>Endopterygota</taxon>
        <taxon>Lepidoptera</taxon>
        <taxon>Glossata</taxon>
        <taxon>Ditrysia</taxon>
        <taxon>Tineoidea</taxon>
        <taxon>Psychidae</taxon>
        <taxon>Oiketicinae</taxon>
        <taxon>Eumeta</taxon>
    </lineage>
</organism>
<reference evidence="1 2" key="1">
    <citation type="journal article" date="2019" name="Commun. Biol.">
        <title>The bagworm genome reveals a unique fibroin gene that provides high tensile strength.</title>
        <authorList>
            <person name="Kono N."/>
            <person name="Nakamura H."/>
            <person name="Ohtoshi R."/>
            <person name="Tomita M."/>
            <person name="Numata K."/>
            <person name="Arakawa K."/>
        </authorList>
    </citation>
    <scope>NUCLEOTIDE SEQUENCE [LARGE SCALE GENOMIC DNA]</scope>
</reference>
<sequence length="264" mass="28167">MGAIVLWWGASGARAASRSAGELRAQQARVQRARRQQRHDAARTVGQARRARLHGRRSLACTHTHVSRRSARVTPAGNHLTPLKEGRVVDPQSGSLKDMTRDLIKFANCHQNAIDIVNGAVSRTVEDVDSHGGDLGVGGRARVAAGVGGRGVLHQQVRRGHGALLRHHGHAAARRVVRDHLLGEHRPSAGARSAGAGRALAAHLVLVVPEDVGGRLGAELDEAREVDRAADVDVQVGPAQDARRRHCAHATIINTRPSAGDTRQ</sequence>
<keyword evidence="2" id="KW-1185">Reference proteome</keyword>
<dbReference type="AlphaFoldDB" id="A0A4C1UF53"/>